<dbReference type="SUPFAM" id="SSF160355">
    <property type="entry name" value="Bacterial polysaccharide co-polymerase-like"/>
    <property type="match status" value="1"/>
</dbReference>
<evidence type="ECO:0000313" key="9">
    <source>
        <dbReference type="Proteomes" id="UP000776983"/>
    </source>
</evidence>
<feature type="transmembrane region" description="Helical" evidence="6">
    <location>
        <begin position="29"/>
        <end position="49"/>
    </location>
</feature>
<sequence>MQNNLTPQKQSDDLDLLQLIRMVWAGKRLVIACVIVALLIAAAYLFLLAQPRYAIRVYVTPPPASSLESLNRGRATAGIAPYTPQQVFDVFSARLLSDSVTQKFVRATLKYPDSTQLSSSTLNANAWRVEVVKPDAKRQNLYRIRILAASPEEAQRHLTLLLDLAQTEALSSLLAQAHHAVSQRMNELASSMAIQRAVALKQRQDRIAQLREALVIAEASAQEPTQSSGHIANAEALNATPEGRELYSRNPQSLRAELKVLEARENDDPFIRDLREKETRLSMLRAIDPATDTALLYDIDGETLSPDSPEEPNQKRVFALALLLGAIVGALWALLLGLLRSQRPAP</sequence>
<keyword evidence="4 6" id="KW-1133">Transmembrane helix</keyword>
<keyword evidence="2" id="KW-1003">Cell membrane</keyword>
<dbReference type="RefSeq" id="WP_226954316.1">
    <property type="nucleotide sequence ID" value="NZ_JACDXW010000004.1"/>
</dbReference>
<name>A0ABS8CD32_9BURK</name>
<comment type="subcellular location">
    <subcellularLocation>
        <location evidence="1">Cell membrane</location>
        <topology evidence="1">Multi-pass membrane protein</topology>
    </subcellularLocation>
</comment>
<feature type="domain" description="Polysaccharide chain length determinant N-terminal" evidence="7">
    <location>
        <begin position="12"/>
        <end position="106"/>
    </location>
</feature>
<dbReference type="InterPro" id="IPR050445">
    <property type="entry name" value="Bact_polysacc_biosynth/exp"/>
</dbReference>
<dbReference type="InterPro" id="IPR003856">
    <property type="entry name" value="LPS_length_determ_N"/>
</dbReference>
<dbReference type="Pfam" id="PF02706">
    <property type="entry name" value="Wzz"/>
    <property type="match status" value="1"/>
</dbReference>
<dbReference type="PANTHER" id="PTHR32309:SF13">
    <property type="entry name" value="FERRIC ENTEROBACTIN TRANSPORT PROTEIN FEPE"/>
    <property type="match status" value="1"/>
</dbReference>
<evidence type="ECO:0000259" key="7">
    <source>
        <dbReference type="Pfam" id="PF02706"/>
    </source>
</evidence>
<keyword evidence="3 6" id="KW-0812">Transmembrane</keyword>
<evidence type="ECO:0000256" key="3">
    <source>
        <dbReference type="ARBA" id="ARBA00022692"/>
    </source>
</evidence>
<evidence type="ECO:0000256" key="5">
    <source>
        <dbReference type="ARBA" id="ARBA00023136"/>
    </source>
</evidence>
<dbReference type="Proteomes" id="UP000776983">
    <property type="component" value="Unassembled WGS sequence"/>
</dbReference>
<organism evidence="8 9">
    <name type="scientific">Mesopusillimonas faecipullorum</name>
    <dbReference type="NCBI Taxonomy" id="2755040"/>
    <lineage>
        <taxon>Bacteria</taxon>
        <taxon>Pseudomonadati</taxon>
        <taxon>Pseudomonadota</taxon>
        <taxon>Betaproteobacteria</taxon>
        <taxon>Burkholderiales</taxon>
        <taxon>Alcaligenaceae</taxon>
        <taxon>Mesopusillimonas</taxon>
    </lineage>
</organism>
<keyword evidence="9" id="KW-1185">Reference proteome</keyword>
<dbReference type="PANTHER" id="PTHR32309">
    <property type="entry name" value="TYROSINE-PROTEIN KINASE"/>
    <property type="match status" value="1"/>
</dbReference>
<keyword evidence="5 6" id="KW-0472">Membrane</keyword>
<reference evidence="8 9" key="1">
    <citation type="submission" date="2020-07" db="EMBL/GenBank/DDBJ databases">
        <title>Pusillimonas sp. nov., isolated from poultry manure in Taiwan.</title>
        <authorList>
            <person name="Lin S.-Y."/>
            <person name="Tang Y.-S."/>
            <person name="Young C.-C."/>
        </authorList>
    </citation>
    <scope>NUCLEOTIDE SEQUENCE [LARGE SCALE GENOMIC DNA]</scope>
    <source>
        <strain evidence="8 9">CC-YST705</strain>
    </source>
</reference>
<evidence type="ECO:0000256" key="4">
    <source>
        <dbReference type="ARBA" id="ARBA00022989"/>
    </source>
</evidence>
<evidence type="ECO:0000256" key="2">
    <source>
        <dbReference type="ARBA" id="ARBA00022475"/>
    </source>
</evidence>
<proteinExistence type="predicted"/>
<evidence type="ECO:0000313" key="8">
    <source>
        <dbReference type="EMBL" id="MCB5363951.1"/>
    </source>
</evidence>
<gene>
    <name evidence="8" type="ORF">H0484_09355</name>
</gene>
<dbReference type="Gene3D" id="3.30.1890.10">
    <property type="entry name" value="FepE-like"/>
    <property type="match status" value="1"/>
</dbReference>
<accession>A0ABS8CD32</accession>
<protein>
    <recommendedName>
        <fullName evidence="7">Polysaccharide chain length determinant N-terminal domain-containing protein</fullName>
    </recommendedName>
</protein>
<comment type="caution">
    <text evidence="8">The sequence shown here is derived from an EMBL/GenBank/DDBJ whole genome shotgun (WGS) entry which is preliminary data.</text>
</comment>
<feature type="transmembrane region" description="Helical" evidence="6">
    <location>
        <begin position="317"/>
        <end position="339"/>
    </location>
</feature>
<evidence type="ECO:0000256" key="6">
    <source>
        <dbReference type="SAM" id="Phobius"/>
    </source>
</evidence>
<evidence type="ECO:0000256" key="1">
    <source>
        <dbReference type="ARBA" id="ARBA00004651"/>
    </source>
</evidence>
<dbReference type="EMBL" id="JACDXW010000004">
    <property type="protein sequence ID" value="MCB5363951.1"/>
    <property type="molecule type" value="Genomic_DNA"/>
</dbReference>